<accession>A0A1G8A102</accession>
<keyword evidence="3" id="KW-1185">Reference proteome</keyword>
<proteinExistence type="predicted"/>
<dbReference type="AlphaFoldDB" id="A0A1G8A102"/>
<evidence type="ECO:0000313" key="3">
    <source>
        <dbReference type="Proteomes" id="UP000199274"/>
    </source>
</evidence>
<dbReference type="Proteomes" id="UP000199274">
    <property type="component" value="Unassembled WGS sequence"/>
</dbReference>
<feature type="transmembrane region" description="Helical" evidence="1">
    <location>
        <begin position="24"/>
        <end position="42"/>
    </location>
</feature>
<evidence type="ECO:0000256" key="1">
    <source>
        <dbReference type="SAM" id="Phobius"/>
    </source>
</evidence>
<keyword evidence="1" id="KW-1133">Transmembrane helix</keyword>
<evidence type="ECO:0000313" key="2">
    <source>
        <dbReference type="EMBL" id="SDH14563.1"/>
    </source>
</evidence>
<organism evidence="2 3">
    <name type="scientific">Flavobacterium omnivorum</name>
    <dbReference type="NCBI Taxonomy" id="178355"/>
    <lineage>
        <taxon>Bacteria</taxon>
        <taxon>Pseudomonadati</taxon>
        <taxon>Bacteroidota</taxon>
        <taxon>Flavobacteriia</taxon>
        <taxon>Flavobacteriales</taxon>
        <taxon>Flavobacteriaceae</taxon>
        <taxon>Flavobacterium</taxon>
    </lineage>
</organism>
<keyword evidence="1" id="KW-0812">Transmembrane</keyword>
<keyword evidence="1" id="KW-0472">Membrane</keyword>
<gene>
    <name evidence="2" type="ORF">SAMN04488062_104279</name>
</gene>
<reference evidence="3" key="1">
    <citation type="submission" date="2016-10" db="EMBL/GenBank/DDBJ databases">
        <authorList>
            <person name="Varghese N."/>
            <person name="Submissions S."/>
        </authorList>
    </citation>
    <scope>NUCLEOTIDE SEQUENCE [LARGE SCALE GENOMIC DNA]</scope>
    <source>
        <strain evidence="3">CGMCC 1.2747</strain>
    </source>
</reference>
<protein>
    <submittedName>
        <fullName evidence="2">Uncharacterized protein</fullName>
    </submittedName>
</protein>
<name>A0A1G8A102_9FLAO</name>
<sequence>MKTGEFTVLYLRGIKKIRLQRTPLFLIEFFVIFTGAFTNYFMQDLNKLIVTI</sequence>
<dbReference type="EMBL" id="FNDB01000004">
    <property type="protein sequence ID" value="SDH14563.1"/>
    <property type="molecule type" value="Genomic_DNA"/>
</dbReference>